<accession>A0A2H3JG04</accession>
<gene>
    <name evidence="1" type="ORF">WOLCODRAFT_28690</name>
</gene>
<dbReference type="Proteomes" id="UP000218811">
    <property type="component" value="Unassembled WGS sequence"/>
</dbReference>
<proteinExistence type="predicted"/>
<organism evidence="1 2">
    <name type="scientific">Wolfiporia cocos (strain MD-104)</name>
    <name type="common">Brown rot fungus</name>
    <dbReference type="NCBI Taxonomy" id="742152"/>
    <lineage>
        <taxon>Eukaryota</taxon>
        <taxon>Fungi</taxon>
        <taxon>Dikarya</taxon>
        <taxon>Basidiomycota</taxon>
        <taxon>Agaricomycotina</taxon>
        <taxon>Agaricomycetes</taxon>
        <taxon>Polyporales</taxon>
        <taxon>Phaeolaceae</taxon>
        <taxon>Wolfiporia</taxon>
    </lineage>
</organism>
<keyword evidence="2" id="KW-1185">Reference proteome</keyword>
<evidence type="ECO:0000313" key="2">
    <source>
        <dbReference type="Proteomes" id="UP000218811"/>
    </source>
</evidence>
<evidence type="ECO:0000313" key="1">
    <source>
        <dbReference type="EMBL" id="PCH36628.1"/>
    </source>
</evidence>
<protein>
    <submittedName>
        <fullName evidence="1">Uncharacterized protein</fullName>
    </submittedName>
</protein>
<name>A0A2H3JG04_WOLCO</name>
<dbReference type="AlphaFoldDB" id="A0A2H3JG04"/>
<sequence length="52" mass="5970">MNYGHWISRSNSLWKKYITCRPPIKAEPVADYDVGWSNPETSSTKNATAKRL</sequence>
<reference evidence="1 2" key="1">
    <citation type="journal article" date="2012" name="Science">
        <title>The Paleozoic origin of enzymatic lignin decomposition reconstructed from 31 fungal genomes.</title>
        <authorList>
            <person name="Floudas D."/>
            <person name="Binder M."/>
            <person name="Riley R."/>
            <person name="Barry K."/>
            <person name="Blanchette R.A."/>
            <person name="Henrissat B."/>
            <person name="Martinez A.T."/>
            <person name="Otillar R."/>
            <person name="Spatafora J.W."/>
            <person name="Yadav J.S."/>
            <person name="Aerts A."/>
            <person name="Benoit I."/>
            <person name="Boyd A."/>
            <person name="Carlson A."/>
            <person name="Copeland A."/>
            <person name="Coutinho P.M."/>
            <person name="de Vries R.P."/>
            <person name="Ferreira P."/>
            <person name="Findley K."/>
            <person name="Foster B."/>
            <person name="Gaskell J."/>
            <person name="Glotzer D."/>
            <person name="Gorecki P."/>
            <person name="Heitman J."/>
            <person name="Hesse C."/>
            <person name="Hori C."/>
            <person name="Igarashi K."/>
            <person name="Jurgens J.A."/>
            <person name="Kallen N."/>
            <person name="Kersten P."/>
            <person name="Kohler A."/>
            <person name="Kuees U."/>
            <person name="Kumar T.K.A."/>
            <person name="Kuo A."/>
            <person name="LaButti K."/>
            <person name="Larrondo L.F."/>
            <person name="Lindquist E."/>
            <person name="Ling A."/>
            <person name="Lombard V."/>
            <person name="Lucas S."/>
            <person name="Lundell T."/>
            <person name="Martin R."/>
            <person name="McLaughlin D.J."/>
            <person name="Morgenstern I."/>
            <person name="Morin E."/>
            <person name="Murat C."/>
            <person name="Nagy L.G."/>
            <person name="Nolan M."/>
            <person name="Ohm R.A."/>
            <person name="Patyshakuliyeva A."/>
            <person name="Rokas A."/>
            <person name="Ruiz-Duenas F.J."/>
            <person name="Sabat G."/>
            <person name="Salamov A."/>
            <person name="Samejima M."/>
            <person name="Schmutz J."/>
            <person name="Slot J.C."/>
            <person name="St John F."/>
            <person name="Stenlid J."/>
            <person name="Sun H."/>
            <person name="Sun S."/>
            <person name="Syed K."/>
            <person name="Tsang A."/>
            <person name="Wiebenga A."/>
            <person name="Young D."/>
            <person name="Pisabarro A."/>
            <person name="Eastwood D.C."/>
            <person name="Martin F."/>
            <person name="Cullen D."/>
            <person name="Grigoriev I.V."/>
            <person name="Hibbett D.S."/>
        </authorList>
    </citation>
    <scope>NUCLEOTIDE SEQUENCE [LARGE SCALE GENOMIC DNA]</scope>
    <source>
        <strain evidence="1 2">MD-104</strain>
    </source>
</reference>
<dbReference type="EMBL" id="KB467887">
    <property type="protein sequence ID" value="PCH36628.1"/>
    <property type="molecule type" value="Genomic_DNA"/>
</dbReference>